<feature type="region of interest" description="Disordered" evidence="1">
    <location>
        <begin position="1"/>
        <end position="31"/>
    </location>
</feature>
<accession>A0A382CX37</accession>
<dbReference type="AlphaFoldDB" id="A0A382CX37"/>
<sequence>MHPTRRPSALNGVRADPGSNDEPCDPPMSWR</sequence>
<reference evidence="2" key="1">
    <citation type="submission" date="2018-05" db="EMBL/GenBank/DDBJ databases">
        <authorList>
            <person name="Lanie J.A."/>
            <person name="Ng W.-L."/>
            <person name="Kazmierczak K.M."/>
            <person name="Andrzejewski T.M."/>
            <person name="Davidsen T.M."/>
            <person name="Wayne K.J."/>
            <person name="Tettelin H."/>
            <person name="Glass J.I."/>
            <person name="Rusch D."/>
            <person name="Podicherti R."/>
            <person name="Tsui H.-C.T."/>
            <person name="Winkler M.E."/>
        </authorList>
    </citation>
    <scope>NUCLEOTIDE SEQUENCE</scope>
</reference>
<organism evidence="2">
    <name type="scientific">marine metagenome</name>
    <dbReference type="NCBI Taxonomy" id="408172"/>
    <lineage>
        <taxon>unclassified sequences</taxon>
        <taxon>metagenomes</taxon>
        <taxon>ecological metagenomes</taxon>
    </lineage>
</organism>
<gene>
    <name evidence="2" type="ORF">METZ01_LOCUS182945</name>
</gene>
<dbReference type="EMBL" id="UINC01036314">
    <property type="protein sequence ID" value="SVB30091.1"/>
    <property type="molecule type" value="Genomic_DNA"/>
</dbReference>
<name>A0A382CX37_9ZZZZ</name>
<evidence type="ECO:0000313" key="2">
    <source>
        <dbReference type="EMBL" id="SVB30091.1"/>
    </source>
</evidence>
<evidence type="ECO:0000256" key="1">
    <source>
        <dbReference type="SAM" id="MobiDB-lite"/>
    </source>
</evidence>
<protein>
    <submittedName>
        <fullName evidence="2">Uncharacterized protein</fullName>
    </submittedName>
</protein>
<proteinExistence type="predicted"/>